<accession>A0A2R5G5G8</accession>
<evidence type="ECO:0000256" key="2">
    <source>
        <dbReference type="SAM" id="Phobius"/>
    </source>
</evidence>
<dbReference type="EMBL" id="BEYU01000015">
    <property type="protein sequence ID" value="GBG25785.1"/>
    <property type="molecule type" value="Genomic_DNA"/>
</dbReference>
<reference evidence="4 5" key="1">
    <citation type="submission" date="2017-12" db="EMBL/GenBank/DDBJ databases">
        <title>Sequencing, de novo assembly and annotation of complete genome of a new Thraustochytrid species, strain FCC1311.</title>
        <authorList>
            <person name="Sedici K."/>
            <person name="Godart F."/>
            <person name="Aiese Cigliano R."/>
            <person name="Sanseverino W."/>
            <person name="Barakat M."/>
            <person name="Ortet P."/>
            <person name="Marechal E."/>
            <person name="Cagnac O."/>
            <person name="Amato A."/>
        </authorList>
    </citation>
    <scope>NUCLEOTIDE SEQUENCE [LARGE SCALE GENOMIC DNA]</scope>
</reference>
<gene>
    <name evidence="4" type="ORF">FCC1311_020042</name>
</gene>
<dbReference type="InParanoid" id="A0A2R5G5G8"/>
<keyword evidence="5" id="KW-1185">Reference proteome</keyword>
<dbReference type="AlphaFoldDB" id="A0A2R5G5G8"/>
<name>A0A2R5G5G8_9STRA</name>
<feature type="compositionally biased region" description="Polar residues" evidence="1">
    <location>
        <begin position="85"/>
        <end position="100"/>
    </location>
</feature>
<keyword evidence="2" id="KW-1133">Transmembrane helix</keyword>
<keyword evidence="3" id="KW-0732">Signal</keyword>
<evidence type="ECO:0000256" key="3">
    <source>
        <dbReference type="SAM" id="SignalP"/>
    </source>
</evidence>
<evidence type="ECO:0000313" key="5">
    <source>
        <dbReference type="Proteomes" id="UP000241890"/>
    </source>
</evidence>
<feature type="region of interest" description="Disordered" evidence="1">
    <location>
        <begin position="72"/>
        <end position="117"/>
    </location>
</feature>
<feature type="signal peptide" evidence="3">
    <location>
        <begin position="1"/>
        <end position="27"/>
    </location>
</feature>
<feature type="chain" id="PRO_5015345591" evidence="3">
    <location>
        <begin position="28"/>
        <end position="409"/>
    </location>
</feature>
<dbReference type="Proteomes" id="UP000241890">
    <property type="component" value="Unassembled WGS sequence"/>
</dbReference>
<feature type="compositionally biased region" description="Basic and acidic residues" evidence="1">
    <location>
        <begin position="72"/>
        <end position="83"/>
    </location>
</feature>
<evidence type="ECO:0000256" key="1">
    <source>
        <dbReference type="SAM" id="MobiDB-lite"/>
    </source>
</evidence>
<keyword evidence="2" id="KW-0812">Transmembrane</keyword>
<evidence type="ECO:0000313" key="4">
    <source>
        <dbReference type="EMBL" id="GBG25785.1"/>
    </source>
</evidence>
<feature type="transmembrane region" description="Helical" evidence="2">
    <location>
        <begin position="341"/>
        <end position="359"/>
    </location>
</feature>
<proteinExistence type="predicted"/>
<organism evidence="4 5">
    <name type="scientific">Hondaea fermentalgiana</name>
    <dbReference type="NCBI Taxonomy" id="2315210"/>
    <lineage>
        <taxon>Eukaryota</taxon>
        <taxon>Sar</taxon>
        <taxon>Stramenopiles</taxon>
        <taxon>Bigyra</taxon>
        <taxon>Labyrinthulomycetes</taxon>
        <taxon>Thraustochytrida</taxon>
        <taxon>Thraustochytriidae</taxon>
        <taxon>Hondaea</taxon>
    </lineage>
</organism>
<keyword evidence="2" id="KW-0472">Membrane</keyword>
<sequence>MTRIVRGMWAVAAVLAVAASTTKPACGDEVAEGAGEAQVDVAALLAELEASKELIRKKDEELKMAGTALREASKRAQDMHDASSMKVQSANENNEASQASCDAKIKASEEKSKGLEKRLEAAQQETKRAMMDAGKAQSSCEDSRKFEEETMRLRKEIAELKSSGKDCSKPLEELKRELEREKARHDEETARLKASADENAESLWMIAMRRGSVHANLASEQLQEFYEKQVVPGTAQLSELSQQKLEELKILAGPQWDAFEQATVPARVWLFEQLDAVQPVYDEHAKPHVEKFTAAASDLADEAPKKMRSFHKEAEKQFYVFRERAIQTVRRNKMTEENAEVLIDAALVAVAFISAYFLTGPVIGLVIAFAVAILLLPFRLIACILCCGCCRSSRRAAPKTPQPRQSAQI</sequence>
<feature type="transmembrane region" description="Helical" evidence="2">
    <location>
        <begin position="365"/>
        <end position="390"/>
    </location>
</feature>
<feature type="compositionally biased region" description="Basic and acidic residues" evidence="1">
    <location>
        <begin position="103"/>
        <end position="117"/>
    </location>
</feature>
<protein>
    <submittedName>
        <fullName evidence="4">Uncharacterized protein</fullName>
    </submittedName>
</protein>
<comment type="caution">
    <text evidence="4">The sequence shown here is derived from an EMBL/GenBank/DDBJ whole genome shotgun (WGS) entry which is preliminary data.</text>
</comment>